<dbReference type="EMBL" id="CP002305">
    <property type="protein sequence ID" value="ADQ17202.1"/>
    <property type="molecule type" value="Genomic_DNA"/>
</dbReference>
<dbReference type="InterPro" id="IPR054545">
    <property type="entry name" value="ApeI-like"/>
</dbReference>
<dbReference type="GO" id="GO:0016829">
    <property type="term" value="F:lyase activity"/>
    <property type="evidence" value="ECO:0007669"/>
    <property type="project" value="UniProtKB-KW"/>
</dbReference>
<dbReference type="SUPFAM" id="SSF54637">
    <property type="entry name" value="Thioesterase/thiol ester dehydrase-isomerase"/>
    <property type="match status" value="1"/>
</dbReference>
<accession>E4RWZ6</accession>
<reference evidence="2 3" key="2">
    <citation type="journal article" date="2011" name="Stand. Genomic Sci.">
        <title>Complete genome sequence of Leadbetterella byssophila type strain (4M15).</title>
        <authorList>
            <person name="Abt B."/>
            <person name="Teshima H."/>
            <person name="Lucas S."/>
            <person name="Lapidus A."/>
            <person name="Del Rio T.G."/>
            <person name="Nolan M."/>
            <person name="Tice H."/>
            <person name="Cheng J.F."/>
            <person name="Pitluck S."/>
            <person name="Liolios K."/>
            <person name="Pagani I."/>
            <person name="Ivanova N."/>
            <person name="Mavromatis K."/>
            <person name="Pati A."/>
            <person name="Tapia R."/>
            <person name="Han C."/>
            <person name="Goodwin L."/>
            <person name="Chen A."/>
            <person name="Palaniappan K."/>
            <person name="Land M."/>
            <person name="Hauser L."/>
            <person name="Chang Y.J."/>
            <person name="Jeffries C.D."/>
            <person name="Rohde M."/>
            <person name="Goker M."/>
            <person name="Tindall B.J."/>
            <person name="Detter J.C."/>
            <person name="Woyke T."/>
            <person name="Bristow J."/>
            <person name="Eisen J.A."/>
            <person name="Markowitz V."/>
            <person name="Hugenholtz P."/>
            <person name="Klenk H.P."/>
            <person name="Kyrpides N.C."/>
        </authorList>
    </citation>
    <scope>NUCLEOTIDE SEQUENCE [LARGE SCALE GENOMIC DNA]</scope>
    <source>
        <strain evidence="3">DSM 17132 / JCM 16389 / KACC 11308 / NBRC 106382 / 4M15</strain>
    </source>
</reference>
<dbReference type="Gene3D" id="3.10.129.10">
    <property type="entry name" value="Hotdog Thioesterase"/>
    <property type="match status" value="1"/>
</dbReference>
<evidence type="ECO:0000313" key="2">
    <source>
        <dbReference type="EMBL" id="ADQ17202.1"/>
    </source>
</evidence>
<protein>
    <submittedName>
        <fullName evidence="2">Beta-hydroxyacyl-(Acyl-carrier-protein) dehydratase FabA/FabZ</fullName>
    </submittedName>
</protein>
<dbReference type="OrthoDB" id="9772788at2"/>
<dbReference type="InterPro" id="IPR029069">
    <property type="entry name" value="HotDog_dom_sf"/>
</dbReference>
<reference key="1">
    <citation type="submission" date="2010-11" db="EMBL/GenBank/DDBJ databases">
        <title>The complete genome of Leadbetterella byssophila DSM 17132.</title>
        <authorList>
            <consortium name="US DOE Joint Genome Institute (JGI-PGF)"/>
            <person name="Lucas S."/>
            <person name="Copeland A."/>
            <person name="Lapidus A."/>
            <person name="Glavina del Rio T."/>
            <person name="Dalin E."/>
            <person name="Tice H."/>
            <person name="Bruce D."/>
            <person name="Goodwin L."/>
            <person name="Pitluck S."/>
            <person name="Kyrpides N."/>
            <person name="Mavromatis K."/>
            <person name="Ivanova N."/>
            <person name="Teshima H."/>
            <person name="Brettin T."/>
            <person name="Detter J.C."/>
            <person name="Han C."/>
            <person name="Tapia R."/>
            <person name="Land M."/>
            <person name="Hauser L."/>
            <person name="Markowitz V."/>
            <person name="Cheng J.-F."/>
            <person name="Hugenholtz P."/>
            <person name="Woyke T."/>
            <person name="Wu D."/>
            <person name="Tindall B."/>
            <person name="Pomrenke H.G."/>
            <person name="Brambilla E."/>
            <person name="Klenk H.-P."/>
            <person name="Eisen J.A."/>
        </authorList>
    </citation>
    <scope>NUCLEOTIDE SEQUENCE [LARGE SCALE GENOMIC DNA]</scope>
    <source>
        <strain>DSM 17132</strain>
    </source>
</reference>
<feature type="domain" description="ApeI dehydratase-like" evidence="1">
    <location>
        <begin position="16"/>
        <end position="96"/>
    </location>
</feature>
<proteinExistence type="predicted"/>
<gene>
    <name evidence="2" type="ordered locus">Lbys_1489</name>
</gene>
<dbReference type="STRING" id="649349.Lbys_1489"/>
<sequence>MLQEKGFYRLVSKVETSEGKYLITIALNKEHDIFNGHFPGNPVTPGACMMQIVKELSEDITGSKLRMIHASNVKFMALINPLTHPQLELEFDVSRDSNGNVKVKNTTKFDETVALKMNNTFAQV</sequence>
<dbReference type="Pfam" id="PF22818">
    <property type="entry name" value="ApeI-like"/>
    <property type="match status" value="1"/>
</dbReference>
<evidence type="ECO:0000259" key="1">
    <source>
        <dbReference type="Pfam" id="PF22818"/>
    </source>
</evidence>
<dbReference type="KEGG" id="lby:Lbys_1489"/>
<evidence type="ECO:0000313" key="3">
    <source>
        <dbReference type="Proteomes" id="UP000007435"/>
    </source>
</evidence>
<dbReference type="Proteomes" id="UP000007435">
    <property type="component" value="Chromosome"/>
</dbReference>
<dbReference type="AlphaFoldDB" id="E4RWZ6"/>
<dbReference type="eggNOG" id="COG0764">
    <property type="taxonomic scope" value="Bacteria"/>
</dbReference>
<keyword evidence="3" id="KW-1185">Reference proteome</keyword>
<organism evidence="2 3">
    <name type="scientific">Leadbetterella byssophila (strain DSM 17132 / JCM 16389 / KACC 11308 / NBRC 106382 / 4M15)</name>
    <dbReference type="NCBI Taxonomy" id="649349"/>
    <lineage>
        <taxon>Bacteria</taxon>
        <taxon>Pseudomonadati</taxon>
        <taxon>Bacteroidota</taxon>
        <taxon>Cytophagia</taxon>
        <taxon>Cytophagales</taxon>
        <taxon>Leadbetterellaceae</taxon>
        <taxon>Leadbetterella</taxon>
    </lineage>
</organism>
<dbReference type="HOGENOM" id="CLU_078912_5_0_10"/>
<name>E4RWZ6_LEAB4</name>